<dbReference type="PANTHER" id="PTHR43072">
    <property type="entry name" value="N-ACETYLTRANSFERASE"/>
    <property type="match status" value="1"/>
</dbReference>
<evidence type="ECO:0000313" key="2">
    <source>
        <dbReference type="EMBL" id="MBP5856881.1"/>
    </source>
</evidence>
<dbReference type="Proteomes" id="UP000672602">
    <property type="component" value="Unassembled WGS sequence"/>
</dbReference>
<dbReference type="RefSeq" id="WP_210681465.1">
    <property type="nucleotide sequence ID" value="NZ_JAGMWN010000003.1"/>
</dbReference>
<feature type="domain" description="N-acetyltransferase" evidence="1">
    <location>
        <begin position="7"/>
        <end position="168"/>
    </location>
</feature>
<keyword evidence="3" id="KW-1185">Reference proteome</keyword>
<dbReference type="PANTHER" id="PTHR43072:SF8">
    <property type="entry name" value="ACYLTRANSFERASE FABY-RELATED"/>
    <property type="match status" value="1"/>
</dbReference>
<gene>
    <name evidence="2" type="ORF">KAJ83_07670</name>
</gene>
<organism evidence="2 3">
    <name type="scientific">Marivibrio halodurans</name>
    <dbReference type="NCBI Taxonomy" id="2039722"/>
    <lineage>
        <taxon>Bacteria</taxon>
        <taxon>Pseudomonadati</taxon>
        <taxon>Pseudomonadota</taxon>
        <taxon>Alphaproteobacteria</taxon>
        <taxon>Rhodospirillales</taxon>
        <taxon>Rhodospirillaceae</taxon>
        <taxon>Marivibrio</taxon>
    </lineage>
</organism>
<accession>A0A8J7SMD9</accession>
<dbReference type="GO" id="GO:0016747">
    <property type="term" value="F:acyltransferase activity, transferring groups other than amino-acyl groups"/>
    <property type="evidence" value="ECO:0007669"/>
    <property type="project" value="InterPro"/>
</dbReference>
<dbReference type="InterPro" id="IPR016181">
    <property type="entry name" value="Acyl_CoA_acyltransferase"/>
</dbReference>
<reference evidence="2" key="1">
    <citation type="submission" date="2021-04" db="EMBL/GenBank/DDBJ databases">
        <authorList>
            <person name="Zhang D.-C."/>
        </authorList>
    </citation>
    <scope>NUCLEOTIDE SEQUENCE</scope>
    <source>
        <strain evidence="2">CGMCC 1.15697</strain>
    </source>
</reference>
<protein>
    <submittedName>
        <fullName evidence="2">N-acetyltransferase</fullName>
    </submittedName>
</protein>
<sequence>MSPPQPCQIRDSRAEDISAIALIYAREVETGVASFELVAPDVSEMARRREGLLADGLPHLVAEIDGHVAGYAYAGFYRPRRAYRFTVENSVYVAEWARRRGVAKMLMAELIARCEALGKRQMMAVISAGDASVALHAALGFAEVGRARAIGWKHERWIDVVTMQLTLGAGGECPPDASS</sequence>
<dbReference type="SUPFAM" id="SSF55729">
    <property type="entry name" value="Acyl-CoA N-acyltransferases (Nat)"/>
    <property type="match status" value="1"/>
</dbReference>
<dbReference type="CDD" id="cd04301">
    <property type="entry name" value="NAT_SF"/>
    <property type="match status" value="1"/>
</dbReference>
<dbReference type="InterPro" id="IPR000182">
    <property type="entry name" value="GNAT_dom"/>
</dbReference>
<proteinExistence type="predicted"/>
<evidence type="ECO:0000259" key="1">
    <source>
        <dbReference type="PROSITE" id="PS51186"/>
    </source>
</evidence>
<dbReference type="PROSITE" id="PS51186">
    <property type="entry name" value="GNAT"/>
    <property type="match status" value="1"/>
</dbReference>
<comment type="caution">
    <text evidence="2">The sequence shown here is derived from an EMBL/GenBank/DDBJ whole genome shotgun (WGS) entry which is preliminary data.</text>
</comment>
<dbReference type="AlphaFoldDB" id="A0A8J7SMD9"/>
<dbReference type="EMBL" id="JAGMWN010000003">
    <property type="protein sequence ID" value="MBP5856881.1"/>
    <property type="molecule type" value="Genomic_DNA"/>
</dbReference>
<dbReference type="Pfam" id="PF00583">
    <property type="entry name" value="Acetyltransf_1"/>
    <property type="match status" value="1"/>
</dbReference>
<dbReference type="Gene3D" id="3.40.630.30">
    <property type="match status" value="1"/>
</dbReference>
<name>A0A8J7SMD9_9PROT</name>
<evidence type="ECO:0000313" key="3">
    <source>
        <dbReference type="Proteomes" id="UP000672602"/>
    </source>
</evidence>